<evidence type="ECO:0000313" key="2">
    <source>
        <dbReference type="Proteomes" id="UP000295416"/>
    </source>
</evidence>
<dbReference type="EMBL" id="SLXK01000031">
    <property type="protein sequence ID" value="TCP23468.1"/>
    <property type="molecule type" value="Genomic_DNA"/>
</dbReference>
<sequence>MNRHQLAKRIKRIMDQTIYEKGYITPVDVFLKLDKLSKQNYEAWRKKRIPYLERVMRGNLNQFSFIMKEIRLHARKRELKASWTSYKSWGKGQKVDLTFSKSGNPILEKAYATHYIDSNRLKKKGD</sequence>
<name>A0A4R2NQ22_9BACL</name>
<dbReference type="RefSeq" id="WP_132747361.1">
    <property type="nucleotide sequence ID" value="NZ_SLXK01000031.1"/>
</dbReference>
<proteinExistence type="predicted"/>
<protein>
    <submittedName>
        <fullName evidence="1">Uncharacterized protein</fullName>
    </submittedName>
</protein>
<organism evidence="1 2">
    <name type="scientific">Scopulibacillus darangshiensis</name>
    <dbReference type="NCBI Taxonomy" id="442528"/>
    <lineage>
        <taxon>Bacteria</taxon>
        <taxon>Bacillati</taxon>
        <taxon>Bacillota</taxon>
        <taxon>Bacilli</taxon>
        <taxon>Bacillales</taxon>
        <taxon>Sporolactobacillaceae</taxon>
        <taxon>Scopulibacillus</taxon>
    </lineage>
</organism>
<dbReference type="Proteomes" id="UP000295416">
    <property type="component" value="Unassembled WGS sequence"/>
</dbReference>
<accession>A0A4R2NQ22</accession>
<comment type="caution">
    <text evidence="1">The sequence shown here is derived from an EMBL/GenBank/DDBJ whole genome shotgun (WGS) entry which is preliminary data.</text>
</comment>
<keyword evidence="2" id="KW-1185">Reference proteome</keyword>
<reference evidence="1 2" key="1">
    <citation type="submission" date="2019-03" db="EMBL/GenBank/DDBJ databases">
        <title>Genomic Encyclopedia of Type Strains, Phase IV (KMG-IV): sequencing the most valuable type-strain genomes for metagenomic binning, comparative biology and taxonomic classification.</title>
        <authorList>
            <person name="Goeker M."/>
        </authorList>
    </citation>
    <scope>NUCLEOTIDE SEQUENCE [LARGE SCALE GENOMIC DNA]</scope>
    <source>
        <strain evidence="1 2">DSM 19377</strain>
    </source>
</reference>
<evidence type="ECO:0000313" key="1">
    <source>
        <dbReference type="EMBL" id="TCP23468.1"/>
    </source>
</evidence>
<dbReference type="AlphaFoldDB" id="A0A4R2NQ22"/>
<dbReference type="OrthoDB" id="2704004at2"/>
<gene>
    <name evidence="1" type="ORF">EV207_13130</name>
</gene>